<dbReference type="EC" id="6.3.1.14" evidence="1"/>
<dbReference type="SUPFAM" id="SSF52402">
    <property type="entry name" value="Adenine nucleotide alpha hydrolases-like"/>
    <property type="match status" value="1"/>
</dbReference>
<dbReference type="Proteomes" id="UP000704712">
    <property type="component" value="Unassembled WGS sequence"/>
</dbReference>
<organism evidence="7 8">
    <name type="scientific">Phytophthora infestans</name>
    <name type="common">Potato late blight agent</name>
    <name type="synonym">Botrytis infestans</name>
    <dbReference type="NCBI Taxonomy" id="4787"/>
    <lineage>
        <taxon>Eukaryota</taxon>
        <taxon>Sar</taxon>
        <taxon>Stramenopiles</taxon>
        <taxon>Oomycota</taxon>
        <taxon>Peronosporomycetes</taxon>
        <taxon>Peronosporales</taxon>
        <taxon>Peronosporaceae</taxon>
        <taxon>Phytophthora</taxon>
    </lineage>
</organism>
<evidence type="ECO:0000256" key="5">
    <source>
        <dbReference type="ARBA" id="ARBA00048108"/>
    </source>
</evidence>
<sequence length="672" mass="74250">SHSTALRVVSLLPSATENVCALLSACRSHAPTSVRSDLIPELVGRSHECDFPRDALDLPVLTAPRTAFTTSADTHNQVREALTSAASLYYLDADKLTALQPDVILTQSTCKVCSIDLASVQDTVGDAAHKTTLTDQLVQSYCASSESTANHLTKIVTCNPTSLVDAVVTQFKQLGDALGVSVVGELMAQEHSNKLKQLKYQADAFVSHGDKPEVLMVEWLDPLFLGTKGWMREIVEAAGGHVVDTLDGGQHVDVVVVALCGLSLDQTEQELLAGRVGDWWRTLLNQSDTVPKVYIVDGTSMFTRPTRRLLDALEWLVHTLHEPESNWLKSSTFPYKLFDTSLVTSDSKIKEKKSAEMLEIEELHRAACANKLAMYTDPSTGNSVMTSYMLTERQVCCGNSCRHCPYGHANVKDPTRRTNTLAGTVLLQPRRRSRGFAKDSPGGQILWPEGSNVSGGMHELVVVFWSGGKDSFLALSALYESYAAKHKPTPRVVLLTTIDPKTNVTIAAQAEALELPLCLVAVGLGDEYTSALRSALINIPEQLRSSKKKSTHNEAVIIVSSLVFGDLHLEYIRTWREETFGKEYKLLFPVWKKKYEAELLPALERLCAKTGAKIFFSNIDEERLTGTPWQVDQVYDWKLIQEWNKTTTDGEEVDLMGETGEFHTYVKFPGME</sequence>
<evidence type="ECO:0000256" key="2">
    <source>
        <dbReference type="ARBA" id="ARBA00018426"/>
    </source>
</evidence>
<feature type="domain" description="Diphthamide synthase" evidence="6">
    <location>
        <begin position="461"/>
        <end position="666"/>
    </location>
</feature>
<evidence type="ECO:0000256" key="4">
    <source>
        <dbReference type="ARBA" id="ARBA00031552"/>
    </source>
</evidence>
<evidence type="ECO:0000313" key="7">
    <source>
        <dbReference type="EMBL" id="KAF4128394.1"/>
    </source>
</evidence>
<reference evidence="7" key="1">
    <citation type="submission" date="2020-03" db="EMBL/GenBank/DDBJ databases">
        <title>Hybrid Assembly of Korean Phytophthora infestans isolates.</title>
        <authorList>
            <person name="Prokchorchik M."/>
            <person name="Lee Y."/>
            <person name="Seo J."/>
            <person name="Cho J.-H."/>
            <person name="Park Y.-E."/>
            <person name="Jang D.-C."/>
            <person name="Im J.-S."/>
            <person name="Choi J.-G."/>
            <person name="Park H.-J."/>
            <person name="Lee G.-B."/>
            <person name="Lee Y.-G."/>
            <person name="Hong S.-Y."/>
            <person name="Cho K."/>
            <person name="Sohn K.H."/>
        </authorList>
    </citation>
    <scope>NUCLEOTIDE SEQUENCE</scope>
    <source>
        <strain evidence="7">KR_2_A2</strain>
    </source>
</reference>
<dbReference type="InterPro" id="IPR014729">
    <property type="entry name" value="Rossmann-like_a/b/a_fold"/>
</dbReference>
<comment type="caution">
    <text evidence="7">The sequence shown here is derived from an EMBL/GenBank/DDBJ whole genome shotgun (WGS) entry which is preliminary data.</text>
</comment>
<dbReference type="PANTHER" id="PTHR42860:SF1">
    <property type="entry name" value="VITAMIN B12-BINDING PROTEIN"/>
    <property type="match status" value="1"/>
</dbReference>
<feature type="non-terminal residue" evidence="7">
    <location>
        <position position="1"/>
    </location>
</feature>
<dbReference type="Pfam" id="PF17653">
    <property type="entry name" value="DUF5522"/>
    <property type="match status" value="1"/>
</dbReference>
<dbReference type="InterPro" id="IPR002761">
    <property type="entry name" value="Diphthami_syn_dom"/>
</dbReference>
<accession>A0A8S9TPB0</accession>
<comment type="catalytic activity">
    <reaction evidence="5">
        <text>diphthine-[translation elongation factor 2] + NH4(+) + ATP = diphthamide-[translation elongation factor 2] + AMP + diphosphate + H(+)</text>
        <dbReference type="Rhea" id="RHEA:19753"/>
        <dbReference type="Rhea" id="RHEA-COMP:10172"/>
        <dbReference type="Rhea" id="RHEA-COMP:10174"/>
        <dbReference type="ChEBI" id="CHEBI:15378"/>
        <dbReference type="ChEBI" id="CHEBI:16692"/>
        <dbReference type="ChEBI" id="CHEBI:28938"/>
        <dbReference type="ChEBI" id="CHEBI:30616"/>
        <dbReference type="ChEBI" id="CHEBI:33019"/>
        <dbReference type="ChEBI" id="CHEBI:82696"/>
        <dbReference type="ChEBI" id="CHEBI:456215"/>
        <dbReference type="EC" id="6.3.1.14"/>
    </reaction>
</comment>
<protein>
    <recommendedName>
        <fullName evidence="2">Diphthine--ammonia ligase</fullName>
        <ecNumber evidence="1">6.3.1.14</ecNumber>
    </recommendedName>
    <alternativeName>
        <fullName evidence="3">Diphthamide synthase</fullName>
    </alternativeName>
    <alternativeName>
        <fullName evidence="4">Diphthamide synthetase</fullName>
    </alternativeName>
</protein>
<dbReference type="Gene3D" id="3.40.50.620">
    <property type="entry name" value="HUPs"/>
    <property type="match status" value="1"/>
</dbReference>
<name>A0A8S9TPB0_PHYIN</name>
<gene>
    <name evidence="7" type="ORF">GN958_ATG22472</name>
</gene>
<dbReference type="Gene3D" id="3.40.50.1980">
    <property type="entry name" value="Nitrogenase molybdenum iron protein domain"/>
    <property type="match status" value="2"/>
</dbReference>
<dbReference type="Pfam" id="PF01902">
    <property type="entry name" value="Diphthami_syn_2"/>
    <property type="match status" value="1"/>
</dbReference>
<evidence type="ECO:0000313" key="8">
    <source>
        <dbReference type="Proteomes" id="UP000704712"/>
    </source>
</evidence>
<dbReference type="EMBL" id="JAACNO010003127">
    <property type="protein sequence ID" value="KAF4128394.1"/>
    <property type="molecule type" value="Genomic_DNA"/>
</dbReference>
<evidence type="ECO:0000256" key="3">
    <source>
        <dbReference type="ARBA" id="ARBA00029814"/>
    </source>
</evidence>
<evidence type="ECO:0000259" key="6">
    <source>
        <dbReference type="Pfam" id="PF01902"/>
    </source>
</evidence>
<evidence type="ECO:0000256" key="1">
    <source>
        <dbReference type="ARBA" id="ARBA00012089"/>
    </source>
</evidence>
<dbReference type="GO" id="GO:0017178">
    <property type="term" value="F:diphthine-ammonia ligase activity"/>
    <property type="evidence" value="ECO:0007669"/>
    <property type="project" value="UniProtKB-EC"/>
</dbReference>
<dbReference type="InterPro" id="IPR040807">
    <property type="entry name" value="DUF5522"/>
</dbReference>
<dbReference type="SUPFAM" id="SSF53807">
    <property type="entry name" value="Helical backbone' metal receptor"/>
    <property type="match status" value="1"/>
</dbReference>
<proteinExistence type="predicted"/>
<dbReference type="AlphaFoldDB" id="A0A8S9TPB0"/>
<dbReference type="InterPro" id="IPR051030">
    <property type="entry name" value="Vitamin_B12-ABC_binding"/>
</dbReference>
<dbReference type="PANTHER" id="PTHR42860">
    <property type="entry name" value="VITAMIN B12-BINDING PROTEIN"/>
    <property type="match status" value="1"/>
</dbReference>